<evidence type="ECO:0000313" key="12">
    <source>
        <dbReference type="Proteomes" id="UP000829756"/>
    </source>
</evidence>
<dbReference type="InterPro" id="IPR050110">
    <property type="entry name" value="Glyoxalase_II_hydrolase"/>
</dbReference>
<name>A0AAE9KHY3_9NEIS</name>
<dbReference type="InterPro" id="IPR017782">
    <property type="entry name" value="Hydroxyacylglutathione_Hdrlase"/>
</dbReference>
<gene>
    <name evidence="7 10" type="primary">gloB</name>
    <name evidence="9" type="ORF">EV680_1338</name>
    <name evidence="10" type="ORF">LVJ78_05875</name>
</gene>
<dbReference type="Pfam" id="PF00753">
    <property type="entry name" value="Lactamase_B"/>
    <property type="match status" value="1"/>
</dbReference>
<evidence type="ECO:0000313" key="9">
    <source>
        <dbReference type="EMBL" id="TCP01031.1"/>
    </source>
</evidence>
<comment type="subunit">
    <text evidence="7">Monomer.</text>
</comment>
<feature type="binding site" evidence="7">
    <location>
        <position position="129"/>
    </location>
    <ligand>
        <name>Zn(2+)</name>
        <dbReference type="ChEBI" id="CHEBI:29105"/>
        <label>1</label>
    </ligand>
</feature>
<feature type="binding site" evidence="7">
    <location>
        <position position="167"/>
    </location>
    <ligand>
        <name>Zn(2+)</name>
        <dbReference type="ChEBI" id="CHEBI:29105"/>
        <label>2</label>
    </ligand>
</feature>
<evidence type="ECO:0000256" key="4">
    <source>
        <dbReference type="ARBA" id="ARBA00022723"/>
    </source>
</evidence>
<evidence type="ECO:0000256" key="2">
    <source>
        <dbReference type="ARBA" id="ARBA00004963"/>
    </source>
</evidence>
<dbReference type="EMBL" id="CP091507">
    <property type="protein sequence ID" value="UOO80520.1"/>
    <property type="molecule type" value="Genomic_DNA"/>
</dbReference>
<dbReference type="RefSeq" id="WP_132954644.1">
    <property type="nucleotide sequence ID" value="NZ_CP091507.1"/>
</dbReference>
<dbReference type="Pfam" id="PF16123">
    <property type="entry name" value="HAGH_C"/>
    <property type="match status" value="1"/>
</dbReference>
<keyword evidence="5 7" id="KW-0378">Hydrolase</keyword>
<dbReference type="Proteomes" id="UP000294721">
    <property type="component" value="Unassembled WGS sequence"/>
</dbReference>
<keyword evidence="11" id="KW-1185">Reference proteome</keyword>
<dbReference type="GO" id="GO:0004416">
    <property type="term" value="F:hydroxyacylglutathione hydrolase activity"/>
    <property type="evidence" value="ECO:0007669"/>
    <property type="project" value="UniProtKB-UniRule"/>
</dbReference>
<comment type="catalytic activity">
    <reaction evidence="1 7">
        <text>an S-(2-hydroxyacyl)glutathione + H2O = a 2-hydroxy carboxylate + glutathione + H(+)</text>
        <dbReference type="Rhea" id="RHEA:21864"/>
        <dbReference type="ChEBI" id="CHEBI:15377"/>
        <dbReference type="ChEBI" id="CHEBI:15378"/>
        <dbReference type="ChEBI" id="CHEBI:57925"/>
        <dbReference type="ChEBI" id="CHEBI:58896"/>
        <dbReference type="ChEBI" id="CHEBI:71261"/>
        <dbReference type="EC" id="3.1.2.6"/>
    </reaction>
</comment>
<evidence type="ECO:0000256" key="1">
    <source>
        <dbReference type="ARBA" id="ARBA00001623"/>
    </source>
</evidence>
<feature type="binding site" evidence="7">
    <location>
        <position position="57"/>
    </location>
    <ligand>
        <name>Zn(2+)</name>
        <dbReference type="ChEBI" id="CHEBI:29105"/>
        <label>2</label>
    </ligand>
</feature>
<feature type="binding site" evidence="7">
    <location>
        <position position="129"/>
    </location>
    <ligand>
        <name>Zn(2+)</name>
        <dbReference type="ChEBI" id="CHEBI:29105"/>
        <label>2</label>
    </ligand>
</feature>
<feature type="binding site" evidence="7">
    <location>
        <position position="53"/>
    </location>
    <ligand>
        <name>Zn(2+)</name>
        <dbReference type="ChEBI" id="CHEBI:29105"/>
        <label>1</label>
    </ligand>
</feature>
<feature type="binding site" evidence="7">
    <location>
        <position position="108"/>
    </location>
    <ligand>
        <name>Zn(2+)</name>
        <dbReference type="ChEBI" id="CHEBI:29105"/>
        <label>1</label>
    </ligand>
</feature>
<evidence type="ECO:0000313" key="10">
    <source>
        <dbReference type="EMBL" id="UOO80520.1"/>
    </source>
</evidence>
<dbReference type="PIRSF" id="PIRSF005457">
    <property type="entry name" value="Glx"/>
    <property type="match status" value="1"/>
</dbReference>
<dbReference type="GO" id="GO:0019243">
    <property type="term" value="P:methylglyoxal catabolic process to D-lactate via S-lactoyl-glutathione"/>
    <property type="evidence" value="ECO:0007669"/>
    <property type="project" value="UniProtKB-UniRule"/>
</dbReference>
<dbReference type="HAMAP" id="MF_01374">
    <property type="entry name" value="Glyoxalase_2"/>
    <property type="match status" value="1"/>
</dbReference>
<comment type="pathway">
    <text evidence="2 7">Secondary metabolite metabolism; methylglyoxal degradation; (R)-lactate from methylglyoxal: step 2/2.</text>
</comment>
<dbReference type="SUPFAM" id="SSF56281">
    <property type="entry name" value="Metallo-hydrolase/oxidoreductase"/>
    <property type="match status" value="1"/>
</dbReference>
<comment type="similarity">
    <text evidence="3 7">Belongs to the metallo-beta-lactamase superfamily. Glyoxalase II family.</text>
</comment>
<dbReference type="InterPro" id="IPR035680">
    <property type="entry name" value="Clx_II_MBL"/>
</dbReference>
<evidence type="ECO:0000256" key="7">
    <source>
        <dbReference type="HAMAP-Rule" id="MF_01374"/>
    </source>
</evidence>
<dbReference type="AlphaFoldDB" id="A0AAE9KHY3"/>
<dbReference type="InterPro" id="IPR032282">
    <property type="entry name" value="HAGH_C"/>
</dbReference>
<comment type="cofactor">
    <cofactor evidence="7">
        <name>Zn(2+)</name>
        <dbReference type="ChEBI" id="CHEBI:29105"/>
    </cofactor>
    <text evidence="7">Binds 2 Zn(2+) ions per subunit.</text>
</comment>
<dbReference type="EC" id="3.1.2.6" evidence="7"/>
<reference evidence="9 11" key="1">
    <citation type="submission" date="2019-03" db="EMBL/GenBank/DDBJ databases">
        <title>Genomic Encyclopedia of Type Strains, Phase IV (KMG-IV): sequencing the most valuable type-strain genomes for metagenomic binning, comparative biology and taxonomic classification.</title>
        <authorList>
            <person name="Goeker M."/>
        </authorList>
    </citation>
    <scope>NUCLEOTIDE SEQUENCE [LARGE SCALE GENOMIC DNA]</scope>
    <source>
        <strain evidence="9 11">DSM 17474</strain>
    </source>
</reference>
<dbReference type="EMBL" id="SLXE01000033">
    <property type="protein sequence ID" value="TCP01031.1"/>
    <property type="molecule type" value="Genomic_DNA"/>
</dbReference>
<evidence type="ECO:0000256" key="5">
    <source>
        <dbReference type="ARBA" id="ARBA00022801"/>
    </source>
</evidence>
<feature type="binding site" evidence="7">
    <location>
        <position position="58"/>
    </location>
    <ligand>
        <name>Zn(2+)</name>
        <dbReference type="ChEBI" id="CHEBI:29105"/>
        <label>2</label>
    </ligand>
</feature>
<dbReference type="InterPro" id="IPR036866">
    <property type="entry name" value="RibonucZ/Hydroxyglut_hydro"/>
</dbReference>
<reference evidence="10" key="3">
    <citation type="journal article" date="2022" name="Res Sq">
        <title>Evolution of multicellular longitudinally dividing oral cavity symbionts (Neisseriaceae).</title>
        <authorList>
            <person name="Nyongesa S."/>
            <person name="Weber P."/>
            <person name="Bernet E."/>
            <person name="Pullido F."/>
            <person name="Nieckarz M."/>
            <person name="Delaby M."/>
            <person name="Nieves C."/>
            <person name="Viehboeck T."/>
            <person name="Krause N."/>
            <person name="Rivera-Millot A."/>
            <person name="Nakamura A."/>
            <person name="Vischer N."/>
            <person name="VanNieuwenhze M."/>
            <person name="Brun Y."/>
            <person name="Cava F."/>
            <person name="Bulgheresi S."/>
            <person name="Veyrier F."/>
        </authorList>
    </citation>
    <scope>NUCLEOTIDE SEQUENCE</scope>
    <source>
        <strain evidence="10">1258/02</strain>
    </source>
</reference>
<evidence type="ECO:0000313" key="11">
    <source>
        <dbReference type="Proteomes" id="UP000294721"/>
    </source>
</evidence>
<keyword evidence="6 7" id="KW-0862">Zinc</keyword>
<dbReference type="Gene3D" id="3.60.15.10">
    <property type="entry name" value="Ribonuclease Z/Hydroxyacylglutathione hydrolase-like"/>
    <property type="match status" value="1"/>
</dbReference>
<dbReference type="NCBIfam" id="TIGR03413">
    <property type="entry name" value="GSH_gloB"/>
    <property type="match status" value="1"/>
</dbReference>
<keyword evidence="4 7" id="KW-0479">Metal-binding</keyword>
<sequence>MPKITPIAAFNDNYIWLLEAHGQAVCIDPGDAAPVLAYLRAHNLKLSQIWITHHHADHTGGVAALKAAYPDCTVYGNRDIAEADAAAAEGTRIRFGDLQAEVWATPGHTDSHLSYLLTLSDGLHVFCGDTLFSAGCGRVFTGTIAQLFASFQRYNRLPADTLFYPAHEYTAANLRFAAHIEPDNADIQTALQQAARTPTLPVSLAHERKVSPFLRSAEPDVAARAAALSDDVLPDEAAVFAALRALKNRF</sequence>
<dbReference type="PANTHER" id="PTHR43705">
    <property type="entry name" value="HYDROXYACYLGLUTATHIONE HYDROLASE"/>
    <property type="match status" value="1"/>
</dbReference>
<accession>A0AAE9KHY3</accession>
<evidence type="ECO:0000256" key="3">
    <source>
        <dbReference type="ARBA" id="ARBA00006759"/>
    </source>
</evidence>
<evidence type="ECO:0000256" key="6">
    <source>
        <dbReference type="ARBA" id="ARBA00022833"/>
    </source>
</evidence>
<evidence type="ECO:0000259" key="8">
    <source>
        <dbReference type="SMART" id="SM00849"/>
    </source>
</evidence>
<protein>
    <recommendedName>
        <fullName evidence="7">Hydroxyacylglutathione hydrolase</fullName>
        <ecNumber evidence="7">3.1.2.6</ecNumber>
    </recommendedName>
    <alternativeName>
        <fullName evidence="7">Glyoxalase II</fullName>
        <shortName evidence="7">Glx II</shortName>
    </alternativeName>
</protein>
<dbReference type="KEGG" id="usu:LVJ78_05875"/>
<dbReference type="GO" id="GO:0046872">
    <property type="term" value="F:metal ion binding"/>
    <property type="evidence" value="ECO:0007669"/>
    <property type="project" value="UniProtKB-KW"/>
</dbReference>
<dbReference type="PANTHER" id="PTHR43705:SF1">
    <property type="entry name" value="HYDROXYACYLGLUTATHIONE HYDROLASE GLOB"/>
    <property type="match status" value="1"/>
</dbReference>
<organism evidence="10 12">
    <name type="scientific">Uruburuella suis</name>
    <dbReference type="NCBI Taxonomy" id="252130"/>
    <lineage>
        <taxon>Bacteria</taxon>
        <taxon>Pseudomonadati</taxon>
        <taxon>Pseudomonadota</taxon>
        <taxon>Betaproteobacteria</taxon>
        <taxon>Neisseriales</taxon>
        <taxon>Neisseriaceae</taxon>
        <taxon>Uruburuella</taxon>
    </lineage>
</organism>
<dbReference type="SMART" id="SM00849">
    <property type="entry name" value="Lactamase_B"/>
    <property type="match status" value="1"/>
</dbReference>
<dbReference type="InterPro" id="IPR001279">
    <property type="entry name" value="Metallo-B-lactamas"/>
</dbReference>
<dbReference type="CDD" id="cd07723">
    <property type="entry name" value="hydroxyacylglutathione_hydrolase_MBL-fold"/>
    <property type="match status" value="1"/>
</dbReference>
<feature type="domain" description="Metallo-beta-lactamase" evidence="8">
    <location>
        <begin position="12"/>
        <end position="167"/>
    </location>
</feature>
<dbReference type="Proteomes" id="UP000829756">
    <property type="component" value="Chromosome"/>
</dbReference>
<feature type="binding site" evidence="7">
    <location>
        <position position="55"/>
    </location>
    <ligand>
        <name>Zn(2+)</name>
        <dbReference type="ChEBI" id="CHEBI:29105"/>
        <label>1</label>
    </ligand>
</feature>
<proteinExistence type="inferred from homology"/>
<reference evidence="10" key="2">
    <citation type="submission" date="2021-12" db="EMBL/GenBank/DDBJ databases">
        <authorList>
            <person name="Veyrier F.J."/>
        </authorList>
    </citation>
    <scope>NUCLEOTIDE SEQUENCE</scope>
    <source>
        <strain evidence="10">1258/02</strain>
    </source>
</reference>
<comment type="function">
    <text evidence="7">Thiolesterase that catalyzes the hydrolysis of S-D-lactoyl-glutathione to form glutathione and D-lactic acid.</text>
</comment>